<evidence type="ECO:0000256" key="1">
    <source>
        <dbReference type="SAM" id="Phobius"/>
    </source>
</evidence>
<reference evidence="3 4" key="1">
    <citation type="submission" date="2023-05" db="EMBL/GenBank/DDBJ databases">
        <title>Genomic insight into Chryseobacterium sp. wdc7 isolated forest soil (Gotjawal).</title>
        <authorList>
            <person name="Park S.-J."/>
        </authorList>
    </citation>
    <scope>NUCLEOTIDE SEQUENCE [LARGE SCALE GENOMIC DNA]</scope>
    <source>
        <strain evidence="4">wdc7</strain>
    </source>
</reference>
<name>A0ABY8RCN3_9FLAO</name>
<keyword evidence="2" id="KW-0732">Signal</keyword>
<keyword evidence="1" id="KW-0812">Transmembrane</keyword>
<sequence>MRYFFYFLILLISASCVSTKYSVYTNQENFDNIQAGTRYTVYDKSDRKFFVDVTSVEKDSIIGTRKNQRIAIAKKDIKEIDKNKTGATVILIGGTVGLLVTAYIIADTMRALGEGFGRVIGGQ</sequence>
<feature type="transmembrane region" description="Helical" evidence="1">
    <location>
        <begin position="86"/>
        <end position="106"/>
    </location>
</feature>
<protein>
    <submittedName>
        <fullName evidence="3">Uncharacterized protein</fullName>
    </submittedName>
</protein>
<dbReference type="EMBL" id="CP124855">
    <property type="protein sequence ID" value="WHF50967.1"/>
    <property type="molecule type" value="Genomic_DNA"/>
</dbReference>
<feature type="signal peptide" evidence="2">
    <location>
        <begin position="1"/>
        <end position="20"/>
    </location>
</feature>
<accession>A0ABY8RCN3</accession>
<proteinExistence type="predicted"/>
<dbReference type="Proteomes" id="UP001241656">
    <property type="component" value="Chromosome"/>
</dbReference>
<gene>
    <name evidence="3" type="ORF">QGN23_11065</name>
</gene>
<evidence type="ECO:0000256" key="2">
    <source>
        <dbReference type="SAM" id="SignalP"/>
    </source>
</evidence>
<dbReference type="PROSITE" id="PS51257">
    <property type="entry name" value="PROKAR_LIPOPROTEIN"/>
    <property type="match status" value="1"/>
</dbReference>
<keyword evidence="1" id="KW-0472">Membrane</keyword>
<feature type="chain" id="PRO_5047352276" evidence="2">
    <location>
        <begin position="21"/>
        <end position="123"/>
    </location>
</feature>
<keyword evidence="1" id="KW-1133">Transmembrane helix</keyword>
<organism evidence="3 4">
    <name type="scientific">Chryseobacterium gotjawalense</name>
    <dbReference type="NCBI Taxonomy" id="3042315"/>
    <lineage>
        <taxon>Bacteria</taxon>
        <taxon>Pseudomonadati</taxon>
        <taxon>Bacteroidota</taxon>
        <taxon>Flavobacteriia</taxon>
        <taxon>Flavobacteriales</taxon>
        <taxon>Weeksellaceae</taxon>
        <taxon>Chryseobacterium group</taxon>
        <taxon>Chryseobacterium</taxon>
    </lineage>
</organism>
<dbReference type="RefSeq" id="WP_282904364.1">
    <property type="nucleotide sequence ID" value="NZ_CP124855.1"/>
</dbReference>
<keyword evidence="4" id="KW-1185">Reference proteome</keyword>
<evidence type="ECO:0000313" key="4">
    <source>
        <dbReference type="Proteomes" id="UP001241656"/>
    </source>
</evidence>
<evidence type="ECO:0000313" key="3">
    <source>
        <dbReference type="EMBL" id="WHF50967.1"/>
    </source>
</evidence>